<sequence>MKELTTKLDKSNILIDNLTKRLEVSEKRNDELNTQLSSTGNCTHSQDRKRFLLSGSTSTGVAFSVRLTKQLTGLSPHQPVVFDMIVTDTLQAYNNNDGIFAAPISADVANDGDTDYGSASQIVVLKVNKNQHVWISTLSGSGALDGYNDNTFSGWLLYPLE</sequence>
<proteinExistence type="predicted"/>
<gene>
    <name evidence="3" type="ORF">MEDL_62289</name>
</gene>
<dbReference type="PROSITE" id="PS50871">
    <property type="entry name" value="C1Q"/>
    <property type="match status" value="1"/>
</dbReference>
<reference evidence="3" key="1">
    <citation type="submission" date="2021-03" db="EMBL/GenBank/DDBJ databases">
        <authorList>
            <person name="Bekaert M."/>
        </authorList>
    </citation>
    <scope>NUCLEOTIDE SEQUENCE</scope>
</reference>
<dbReference type="EMBL" id="CAJPWZ010003056">
    <property type="protein sequence ID" value="CAG2250591.1"/>
    <property type="molecule type" value="Genomic_DNA"/>
</dbReference>
<accession>A0A8S3UYI3</accession>
<dbReference type="Gene3D" id="2.60.120.40">
    <property type="match status" value="2"/>
</dbReference>
<feature type="coiled-coil region" evidence="1">
    <location>
        <begin position="1"/>
        <end position="35"/>
    </location>
</feature>
<keyword evidence="4" id="KW-1185">Reference proteome</keyword>
<evidence type="ECO:0000313" key="3">
    <source>
        <dbReference type="EMBL" id="CAG2250591.1"/>
    </source>
</evidence>
<dbReference type="SMART" id="SM00110">
    <property type="entry name" value="C1Q"/>
    <property type="match status" value="1"/>
</dbReference>
<dbReference type="InterPro" id="IPR001073">
    <property type="entry name" value="C1q_dom"/>
</dbReference>
<name>A0A8S3UYI3_MYTED</name>
<dbReference type="InterPro" id="IPR008983">
    <property type="entry name" value="Tumour_necrosis_fac-like_dom"/>
</dbReference>
<protein>
    <submittedName>
        <fullName evidence="3">CAPRIN2</fullName>
    </submittedName>
</protein>
<evidence type="ECO:0000313" key="4">
    <source>
        <dbReference type="Proteomes" id="UP000683360"/>
    </source>
</evidence>
<comment type="caution">
    <text evidence="3">The sequence shown here is derived from an EMBL/GenBank/DDBJ whole genome shotgun (WGS) entry which is preliminary data.</text>
</comment>
<dbReference type="Proteomes" id="UP000683360">
    <property type="component" value="Unassembled WGS sequence"/>
</dbReference>
<feature type="domain" description="C1q" evidence="2">
    <location>
        <begin position="56"/>
        <end position="161"/>
    </location>
</feature>
<organism evidence="3 4">
    <name type="scientific">Mytilus edulis</name>
    <name type="common">Blue mussel</name>
    <dbReference type="NCBI Taxonomy" id="6550"/>
    <lineage>
        <taxon>Eukaryota</taxon>
        <taxon>Metazoa</taxon>
        <taxon>Spiralia</taxon>
        <taxon>Lophotrochozoa</taxon>
        <taxon>Mollusca</taxon>
        <taxon>Bivalvia</taxon>
        <taxon>Autobranchia</taxon>
        <taxon>Pteriomorphia</taxon>
        <taxon>Mytilida</taxon>
        <taxon>Mytiloidea</taxon>
        <taxon>Mytilidae</taxon>
        <taxon>Mytilinae</taxon>
        <taxon>Mytilus</taxon>
    </lineage>
</organism>
<dbReference type="SUPFAM" id="SSF49842">
    <property type="entry name" value="TNF-like"/>
    <property type="match status" value="1"/>
</dbReference>
<keyword evidence="1" id="KW-0175">Coiled coil</keyword>
<evidence type="ECO:0000259" key="2">
    <source>
        <dbReference type="PROSITE" id="PS50871"/>
    </source>
</evidence>
<evidence type="ECO:0000256" key="1">
    <source>
        <dbReference type="SAM" id="Coils"/>
    </source>
</evidence>
<dbReference type="OrthoDB" id="6160897at2759"/>
<dbReference type="AlphaFoldDB" id="A0A8S3UYI3"/>